<keyword evidence="5" id="KW-0238">DNA-binding</keyword>
<proteinExistence type="predicted"/>
<accession>A0ABR4FMZ8</accession>
<keyword evidence="2" id="KW-0479">Metal-binding</keyword>
<keyword evidence="3" id="KW-0862">Zinc</keyword>
<evidence type="ECO:0000256" key="4">
    <source>
        <dbReference type="ARBA" id="ARBA00023015"/>
    </source>
</evidence>
<name>A0ABR4FMZ8_9EURO</name>
<protein>
    <submittedName>
        <fullName evidence="10">Fungal-specific transcription factor domain-containing protein</fullName>
    </submittedName>
</protein>
<dbReference type="PANTHER" id="PTHR31313:SF77">
    <property type="entry name" value="ZN(II)2CYS6 TRANSCRIPTION FACTOR (EUROFUNG)"/>
    <property type="match status" value="1"/>
</dbReference>
<organism evidence="10 11">
    <name type="scientific">Aspergillus keveii</name>
    <dbReference type="NCBI Taxonomy" id="714993"/>
    <lineage>
        <taxon>Eukaryota</taxon>
        <taxon>Fungi</taxon>
        <taxon>Dikarya</taxon>
        <taxon>Ascomycota</taxon>
        <taxon>Pezizomycotina</taxon>
        <taxon>Eurotiomycetes</taxon>
        <taxon>Eurotiomycetidae</taxon>
        <taxon>Eurotiales</taxon>
        <taxon>Aspergillaceae</taxon>
        <taxon>Aspergillus</taxon>
        <taxon>Aspergillus subgen. Nidulantes</taxon>
    </lineage>
</organism>
<dbReference type="SMART" id="SM00066">
    <property type="entry name" value="GAL4"/>
    <property type="match status" value="1"/>
</dbReference>
<evidence type="ECO:0000256" key="8">
    <source>
        <dbReference type="SAM" id="MobiDB-lite"/>
    </source>
</evidence>
<dbReference type="Gene3D" id="4.10.240.10">
    <property type="entry name" value="Zn(2)-C6 fungal-type DNA-binding domain"/>
    <property type="match status" value="1"/>
</dbReference>
<dbReference type="InterPro" id="IPR051615">
    <property type="entry name" value="Transcr_Regulatory_Elem"/>
</dbReference>
<dbReference type="EMBL" id="JBFTWV010000173">
    <property type="protein sequence ID" value="KAL2784604.1"/>
    <property type="molecule type" value="Genomic_DNA"/>
</dbReference>
<dbReference type="CDD" id="cd00067">
    <property type="entry name" value="GAL4"/>
    <property type="match status" value="1"/>
</dbReference>
<keyword evidence="7" id="KW-0539">Nucleus</keyword>
<dbReference type="PROSITE" id="PS50048">
    <property type="entry name" value="ZN2_CY6_FUNGAL_2"/>
    <property type="match status" value="1"/>
</dbReference>
<evidence type="ECO:0000313" key="11">
    <source>
        <dbReference type="Proteomes" id="UP001610563"/>
    </source>
</evidence>
<gene>
    <name evidence="10" type="ORF">BJX66DRAFT_348178</name>
</gene>
<comment type="subcellular location">
    <subcellularLocation>
        <location evidence="1">Nucleus</location>
    </subcellularLocation>
</comment>
<feature type="domain" description="Zn(2)-C6 fungal-type" evidence="9">
    <location>
        <begin position="19"/>
        <end position="49"/>
    </location>
</feature>
<dbReference type="InterPro" id="IPR001138">
    <property type="entry name" value="Zn2Cys6_DnaBD"/>
</dbReference>
<evidence type="ECO:0000256" key="2">
    <source>
        <dbReference type="ARBA" id="ARBA00022723"/>
    </source>
</evidence>
<keyword evidence="11" id="KW-1185">Reference proteome</keyword>
<evidence type="ECO:0000313" key="10">
    <source>
        <dbReference type="EMBL" id="KAL2784604.1"/>
    </source>
</evidence>
<dbReference type="PANTHER" id="PTHR31313">
    <property type="entry name" value="TY1 ENHANCER ACTIVATOR"/>
    <property type="match status" value="1"/>
</dbReference>
<evidence type="ECO:0000256" key="5">
    <source>
        <dbReference type="ARBA" id="ARBA00023125"/>
    </source>
</evidence>
<feature type="region of interest" description="Disordered" evidence="8">
    <location>
        <begin position="82"/>
        <end position="102"/>
    </location>
</feature>
<dbReference type="PROSITE" id="PS00463">
    <property type="entry name" value="ZN2_CY6_FUNGAL_1"/>
    <property type="match status" value="1"/>
</dbReference>
<dbReference type="CDD" id="cd12148">
    <property type="entry name" value="fungal_TF_MHR"/>
    <property type="match status" value="1"/>
</dbReference>
<dbReference type="Pfam" id="PF00172">
    <property type="entry name" value="Zn_clus"/>
    <property type="match status" value="1"/>
</dbReference>
<evidence type="ECO:0000256" key="6">
    <source>
        <dbReference type="ARBA" id="ARBA00023163"/>
    </source>
</evidence>
<dbReference type="Proteomes" id="UP001610563">
    <property type="component" value="Unassembled WGS sequence"/>
</dbReference>
<dbReference type="InterPro" id="IPR036864">
    <property type="entry name" value="Zn2-C6_fun-type_DNA-bd_sf"/>
</dbReference>
<reference evidence="10 11" key="1">
    <citation type="submission" date="2024-07" db="EMBL/GenBank/DDBJ databases">
        <title>Section-level genome sequencing and comparative genomics of Aspergillus sections Usti and Cavernicolus.</title>
        <authorList>
            <consortium name="Lawrence Berkeley National Laboratory"/>
            <person name="Nybo J.L."/>
            <person name="Vesth T.C."/>
            <person name="Theobald S."/>
            <person name="Frisvad J.C."/>
            <person name="Larsen T.O."/>
            <person name="Kjaerboelling I."/>
            <person name="Rothschild-Mancinelli K."/>
            <person name="Lyhne E.K."/>
            <person name="Kogle M.E."/>
            <person name="Barry K."/>
            <person name="Clum A."/>
            <person name="Na H."/>
            <person name="Ledsgaard L."/>
            <person name="Lin J."/>
            <person name="Lipzen A."/>
            <person name="Kuo A."/>
            <person name="Riley R."/>
            <person name="Mondo S."/>
            <person name="Labutti K."/>
            <person name="Haridas S."/>
            <person name="Pangalinan J."/>
            <person name="Salamov A.A."/>
            <person name="Simmons B.A."/>
            <person name="Magnuson J.K."/>
            <person name="Chen J."/>
            <person name="Drula E."/>
            <person name="Henrissat B."/>
            <person name="Wiebenga A."/>
            <person name="Lubbers R.J."/>
            <person name="Gomes A.C."/>
            <person name="Makela M.R."/>
            <person name="Stajich J."/>
            <person name="Grigoriev I.V."/>
            <person name="Mortensen U.H."/>
            <person name="De Vries R.P."/>
            <person name="Baker S.E."/>
            <person name="Andersen M.R."/>
        </authorList>
    </citation>
    <scope>NUCLEOTIDE SEQUENCE [LARGE SCALE GENOMIC DNA]</scope>
    <source>
        <strain evidence="10 11">CBS 209.92</strain>
    </source>
</reference>
<evidence type="ECO:0000256" key="3">
    <source>
        <dbReference type="ARBA" id="ARBA00022833"/>
    </source>
</evidence>
<dbReference type="Pfam" id="PF04082">
    <property type="entry name" value="Fungal_trans"/>
    <property type="match status" value="1"/>
</dbReference>
<sequence>MESRSNRKPFRQGKHITRACVGCRQRKTKCDGARPQCANCSLHGQECHMPQEVDKRTVPSRERYARLERYIQSLESALVSNSIELPQQPDPYPTPRSTSMPQNRFERASTSIEGDVYSPPAAQIDYSARLDSLSDRFGSLQLAEDGQMRFFGATSNLHILHVGMFPLNDSKIRSVYGQENDIFQRAGLSALIPEELEDHLLQLYFCWENPNSPVVDQDVFYAERVKYRTTGRPSDQYSETLTNSMCAVGAALSRRHPHSLPEPLSEFFSRRAQALLDVEMDAPALCTVQSLVILSGVEAFLTRDARGWLYSGMAMRLATDLGLHLKTASYQKDAQLRKLVFWGAYIHDRMWSFYVGRPESLDEKHISIDALCQSDVAQEDTSWQPYIDDATQSNSGALLGLLGDVAEHTAMLCRKMSHIRQVLYHTPHPDEAEIRSLHTAACKLRSNLVSWAQALPVNLSLREAETRSQRPPHVLQFHMLYYAILVAIDRPFTYGRSESLPGLTCADIEESHRASTYAAVAIVDLLQEYRQSYGLRQMNIHTVHLIFTAALVHIHNVYFAPGEPTRMAARRHLQICCQSLSEIGPGYKNALRALEVITSIKSEFEGLPNRQMRQASHRPASKRMRLSSGNISTAGAKDAQFPGPPTLDGLDMLQECLDISPSSTLIDSNPLFAEPWGWISPSEPYISR</sequence>
<evidence type="ECO:0000259" key="9">
    <source>
        <dbReference type="PROSITE" id="PS50048"/>
    </source>
</evidence>
<evidence type="ECO:0000256" key="7">
    <source>
        <dbReference type="ARBA" id="ARBA00023242"/>
    </source>
</evidence>
<comment type="caution">
    <text evidence="10">The sequence shown here is derived from an EMBL/GenBank/DDBJ whole genome shotgun (WGS) entry which is preliminary data.</text>
</comment>
<dbReference type="SMART" id="SM00906">
    <property type="entry name" value="Fungal_trans"/>
    <property type="match status" value="1"/>
</dbReference>
<dbReference type="SUPFAM" id="SSF57701">
    <property type="entry name" value="Zn2/Cys6 DNA-binding domain"/>
    <property type="match status" value="1"/>
</dbReference>
<dbReference type="InterPro" id="IPR007219">
    <property type="entry name" value="XnlR_reg_dom"/>
</dbReference>
<evidence type="ECO:0000256" key="1">
    <source>
        <dbReference type="ARBA" id="ARBA00004123"/>
    </source>
</evidence>
<keyword evidence="4" id="KW-0805">Transcription regulation</keyword>
<keyword evidence="6" id="KW-0804">Transcription</keyword>